<dbReference type="PANTHER" id="PTHR42732">
    <property type="entry name" value="BETA-GALACTOSIDASE"/>
    <property type="match status" value="1"/>
</dbReference>
<evidence type="ECO:0000313" key="4">
    <source>
        <dbReference type="Proteomes" id="UP001152797"/>
    </source>
</evidence>
<evidence type="ECO:0000256" key="1">
    <source>
        <dbReference type="SAM" id="MobiDB-lite"/>
    </source>
</evidence>
<dbReference type="SUPFAM" id="SSF49303">
    <property type="entry name" value="beta-Galactosidase/glucuronidase domain"/>
    <property type="match status" value="1"/>
</dbReference>
<name>A0A9P1D1S2_9DINO</name>
<organism evidence="2">
    <name type="scientific">Cladocopium goreaui</name>
    <dbReference type="NCBI Taxonomy" id="2562237"/>
    <lineage>
        <taxon>Eukaryota</taxon>
        <taxon>Sar</taxon>
        <taxon>Alveolata</taxon>
        <taxon>Dinophyceae</taxon>
        <taxon>Suessiales</taxon>
        <taxon>Symbiodiniaceae</taxon>
        <taxon>Cladocopium</taxon>
    </lineage>
</organism>
<dbReference type="EMBL" id="CAMXCT010002879">
    <property type="protein sequence ID" value="CAI4001037.1"/>
    <property type="molecule type" value="Genomic_DNA"/>
</dbReference>
<dbReference type="InterPro" id="IPR051913">
    <property type="entry name" value="GH2_Domain-Containing"/>
</dbReference>
<dbReference type="SUPFAM" id="SSF53335">
    <property type="entry name" value="S-adenosyl-L-methionine-dependent methyltransferases"/>
    <property type="match status" value="1"/>
</dbReference>
<dbReference type="Gene3D" id="3.40.50.150">
    <property type="entry name" value="Vaccinia Virus protein VP39"/>
    <property type="match status" value="1"/>
</dbReference>
<reference evidence="3 4" key="2">
    <citation type="submission" date="2024-05" db="EMBL/GenBank/DDBJ databases">
        <authorList>
            <person name="Chen Y."/>
            <person name="Shah S."/>
            <person name="Dougan E. K."/>
            <person name="Thang M."/>
            <person name="Chan C."/>
        </authorList>
    </citation>
    <scope>NUCLEOTIDE SEQUENCE [LARGE SCALE GENOMIC DNA]</scope>
</reference>
<dbReference type="InterPro" id="IPR008979">
    <property type="entry name" value="Galactose-bd-like_sf"/>
</dbReference>
<evidence type="ECO:0000313" key="3">
    <source>
        <dbReference type="EMBL" id="CAL4788349.1"/>
    </source>
</evidence>
<proteinExistence type="predicted"/>
<dbReference type="EMBL" id="CAMXCT030002879">
    <property type="protein sequence ID" value="CAL4788349.1"/>
    <property type="molecule type" value="Genomic_DNA"/>
</dbReference>
<keyword evidence="4" id="KW-1185">Reference proteome</keyword>
<dbReference type="SUPFAM" id="SSF49785">
    <property type="entry name" value="Galactose-binding domain-like"/>
    <property type="match status" value="1"/>
</dbReference>
<comment type="caution">
    <text evidence="2">The sequence shown here is derived from an EMBL/GenBank/DDBJ whole genome shotgun (WGS) entry which is preliminary data.</text>
</comment>
<dbReference type="OrthoDB" id="549353at2759"/>
<dbReference type="Gene3D" id="2.60.120.260">
    <property type="entry name" value="Galactose-binding domain-like"/>
    <property type="match status" value="1"/>
</dbReference>
<accession>A0A9P1D1S2</accession>
<reference evidence="2" key="1">
    <citation type="submission" date="2022-10" db="EMBL/GenBank/DDBJ databases">
        <authorList>
            <person name="Chen Y."/>
            <person name="Dougan E. K."/>
            <person name="Chan C."/>
            <person name="Rhodes N."/>
            <person name="Thang M."/>
        </authorList>
    </citation>
    <scope>NUCLEOTIDE SEQUENCE</scope>
</reference>
<sequence length="1377" mass="154479">MQPHASGIAQDLILVKEFQTCCLKMLLRGAQPGRHGGIKRPGSIEANQVLMNEEVMENWEFQVIMATPDAKQTRAKMRHVRHGPKKRKGKIVPKEHTFLETNTITPQRLTSYQRAWTEFSQFCMKQKLRLVTLMELDAAAAHYLDHLFFEGETLSSGMTLLAAIKYHRSEIPKLSVLTRCMKSMKGFRRLAPPKARVPCPFPVLAMIAAHLMTVKKEVMVAVWLILTWALCCRPGESQKLMWKQIVAPTAEKQILVSPPVSIVTSRGKVPAKQDRRNGRVHSVRPSVPELVQQGSEEVKDREVSQQPNVFLQDSVRQSDVQRRCRRAWVSKNWDKLCVSGEAWFSFHRYAGQTPQHRGADEARPVEEPELSPSVRARFCPRRSVFLELFSGKGGISRAVKRHLGKYFTVVAIDIEKGSQHDLTKTHLQQFLISLIKQGLVAGVWIGTPCATWSRARRNGGRGPPPLRSDECVWGLPGLNAKDCERLQLGNALARFSVRVFRVCLQYEVAVSMVFVVVPVMPMSSSLANPEVGANAVESGRPNGHCPLSQLRRDALTFDVALLLGFPGPLGALLSAGLETWRGTNGNEGKRWRWDADCVIQAVDGGMMDVGPAGWTARPEPAPLRSIPPEAEATGHPRPHLQRKTRDGFWDVSISTETTLPTAFEDGVIQVPFPVESHQGGWLRVSEFEYLWLRRIFLAPPAWRRALLHLDGCDWECSVFVNGRLLGVHRGAYDPFSLELPMGAEAMEVVIRVWDPSDSGCEYKVDEQPRCDRCCQSGWQPRGKQSLQPGFIMYSAATGPWQSIWLEEVPLSPCLIRTASAQLLAPEATAEAHTAVGFEVVPHGSCDSGTLRVDAVSLGGTALQVAAPSGRPGLSTVVAMPVQLWSPESPTMYTAELSLCDEHGCDRVTHHFALRWISKSSSRGPKEEVALLLNGEPVLQTGVLDISSMGCGAGKVGPGQVAPADGTDTSPSRIGHSGPELERHADRSDRSPWGKLMVGFLMAKLDRLVQEALAGLKQDDCELFAHHIDREFSEEHLRVHRHFLSSLEQLLEASLGGLGMGLSEVAELLHQEAERETEARNILQQLLLYTELHDFACVMRQRSWGRVSEVRVYWDIQNVGGEAMEGDSARMIRTLMTFLKDNYMLSGNVDMWAVAPSHYYARKQTMVRDLNEFGITVVHCSDKAENADHLIKHRIEKDLTLMEKLQLPPRETAFILITSDKDFMDILRKLFFNGHKTVLIHDAKKGEKKSEHEEKVTFFSTESFVFSDIVKWELVHHRNAWQSLMAWAGSMVQPGVRIKHLKEKVEEPGRGRAKWRCTLEVEFDRRNRLFLSEGVHQDNYKSGEEAAKNAIKRLRDLFGPHAEEELIEKQQLESMLKR</sequence>
<dbReference type="PANTHER" id="PTHR42732:SF2">
    <property type="entry name" value="BETA-MANNOSIDASE"/>
    <property type="match status" value="1"/>
</dbReference>
<feature type="region of interest" description="Disordered" evidence="1">
    <location>
        <begin position="623"/>
        <end position="642"/>
    </location>
</feature>
<gene>
    <name evidence="2" type="ORF">C1SCF055_LOCUS27114</name>
</gene>
<feature type="region of interest" description="Disordered" evidence="1">
    <location>
        <begin position="954"/>
        <end position="988"/>
    </location>
</feature>
<protein>
    <submittedName>
        <fullName evidence="2">Uncharacterized protein</fullName>
    </submittedName>
</protein>
<dbReference type="EMBL" id="CAMXCT020002879">
    <property type="protein sequence ID" value="CAL1154412.1"/>
    <property type="molecule type" value="Genomic_DNA"/>
</dbReference>
<dbReference type="Proteomes" id="UP001152797">
    <property type="component" value="Unassembled WGS sequence"/>
</dbReference>
<dbReference type="InterPro" id="IPR042541">
    <property type="entry name" value="BART_sf"/>
</dbReference>
<feature type="compositionally biased region" description="Basic and acidic residues" evidence="1">
    <location>
        <begin position="978"/>
        <end position="988"/>
    </location>
</feature>
<evidence type="ECO:0000313" key="2">
    <source>
        <dbReference type="EMBL" id="CAI4001037.1"/>
    </source>
</evidence>
<dbReference type="Gene3D" id="1.20.1520.10">
    <property type="entry name" value="ADP-ribosylation factor-like 2-binding protein, domain"/>
    <property type="match status" value="1"/>
</dbReference>
<dbReference type="InterPro" id="IPR036156">
    <property type="entry name" value="Beta-gal/glucu_dom_sf"/>
</dbReference>
<dbReference type="InterPro" id="IPR029063">
    <property type="entry name" value="SAM-dependent_MTases_sf"/>
</dbReference>